<dbReference type="InterPro" id="IPR001943">
    <property type="entry name" value="UVR_dom"/>
</dbReference>
<dbReference type="InterPro" id="IPR000305">
    <property type="entry name" value="GIY-YIG_endonuc"/>
</dbReference>
<dbReference type="InterPro" id="IPR038476">
    <property type="entry name" value="UvrC_RNase_H_dom_sf"/>
</dbReference>
<dbReference type="PROSITE" id="PS50165">
    <property type="entry name" value="UVRC"/>
    <property type="match status" value="1"/>
</dbReference>
<evidence type="ECO:0000256" key="1">
    <source>
        <dbReference type="ARBA" id="ARBA00022490"/>
    </source>
</evidence>
<dbReference type="GO" id="GO:0009381">
    <property type="term" value="F:excinuclease ABC activity"/>
    <property type="evidence" value="ECO:0007669"/>
    <property type="project" value="UniProtKB-UniRule"/>
</dbReference>
<dbReference type="InterPro" id="IPR047296">
    <property type="entry name" value="GIY-YIG_UvrC_Cho"/>
</dbReference>
<dbReference type="HAMAP" id="MF_00203">
    <property type="entry name" value="UvrC"/>
    <property type="match status" value="1"/>
</dbReference>
<proteinExistence type="inferred from homology"/>
<comment type="subunit">
    <text evidence="7">Interacts with UvrB in an incision complex.</text>
</comment>
<comment type="function">
    <text evidence="7">The UvrABC repair system catalyzes the recognition and processing of DNA lesions. UvrC both incises the 5' and 3' sides of the lesion. The N-terminal half is responsible for the 3' incision and the C-terminal half is responsible for the 5' incision.</text>
</comment>
<keyword evidence="2 7" id="KW-0227">DNA damage</keyword>
<keyword evidence="4 7" id="KW-0267">Excision nuclease</keyword>
<evidence type="ECO:0000313" key="12">
    <source>
        <dbReference type="EMBL" id="MBI3016091.1"/>
    </source>
</evidence>
<dbReference type="GO" id="GO:0009432">
    <property type="term" value="P:SOS response"/>
    <property type="evidence" value="ECO:0007669"/>
    <property type="project" value="UniProtKB-UniRule"/>
</dbReference>
<evidence type="ECO:0000256" key="3">
    <source>
        <dbReference type="ARBA" id="ARBA00022769"/>
    </source>
</evidence>
<accession>A0A932M2N4</accession>
<dbReference type="PROSITE" id="PS50164">
    <property type="entry name" value="GIY_YIG"/>
    <property type="match status" value="1"/>
</dbReference>
<sequence length="659" mass="75591">MYWSPRGTPLLTWNPRGDGQVKTETLLEQVERFPRSPGVYLMKNRSGKVVYVGKAKNLRARVRSYFRAAGDGRLQIRFLLPVVTDIDFVATDTEKEALLLENNLIKEHRPKYNINFRDDKDYVSIKLNVKARYPRLTIVRRPQKDENVYFGPYSSAYSARETLRFIQRHFPLRSCTDNIFRNRTRPCLYYEIKECVGPCVAGLTTDEEYQELVKQVTLFLQGRKEELVRELKDKMHAASEKLAFEDAARYHRKIQAIEQTVEPQKVISYQFRDQDVFGYYRKDGEVVMERLLVRRGKLTEAKSFLYKDQVLPDPEILASCLEQYYLGESFIPREILLPFSIEGTTALAEILNERRSGPVGILVPRRGQRRNLIQMATKNAELALQQAHNREEKRLGALAQIQAKLHLRALPRRIECFDISNIMGKEAVGSLVSFLEGEPDKTRYRHFRIRTLSTPNDYAMMREILERRYRKAIEEMDLPNLILIDGGKGQLGIAEEILRELGIGEPDLAGIAKSRLQEAPERKGKAWSEERFYLPGRKNPVFLPPSSEALFLLQRVRDEAHRFAITYHKKLWGRETLRSPLEEIPGIGSRRKRDLLSRFGSLKGLQEATPEEIAGVPGIGIMLAREIHARLHAAGPGESEEAPVRESAAGAGLSSNGDR</sequence>
<evidence type="ECO:0000256" key="2">
    <source>
        <dbReference type="ARBA" id="ARBA00022763"/>
    </source>
</evidence>
<dbReference type="SUPFAM" id="SSF82771">
    <property type="entry name" value="GIY-YIG endonuclease"/>
    <property type="match status" value="1"/>
</dbReference>
<dbReference type="Pfam" id="PF01541">
    <property type="entry name" value="GIY-YIG"/>
    <property type="match status" value="1"/>
</dbReference>
<dbReference type="SUPFAM" id="SSF47781">
    <property type="entry name" value="RuvA domain 2-like"/>
    <property type="match status" value="1"/>
</dbReference>
<dbReference type="Pfam" id="PF14520">
    <property type="entry name" value="HHH_5"/>
    <property type="match status" value="1"/>
</dbReference>
<dbReference type="InterPro" id="IPR036876">
    <property type="entry name" value="UVR_dom_sf"/>
</dbReference>
<evidence type="ECO:0000256" key="7">
    <source>
        <dbReference type="HAMAP-Rule" id="MF_00203"/>
    </source>
</evidence>
<reference evidence="12" key="1">
    <citation type="submission" date="2020-07" db="EMBL/GenBank/DDBJ databases">
        <title>Huge and variable diversity of episymbiotic CPR bacteria and DPANN archaea in groundwater ecosystems.</title>
        <authorList>
            <person name="He C.Y."/>
            <person name="Keren R."/>
            <person name="Whittaker M."/>
            <person name="Farag I.F."/>
            <person name="Doudna J."/>
            <person name="Cate J.H.D."/>
            <person name="Banfield J.F."/>
        </authorList>
    </citation>
    <scope>NUCLEOTIDE SEQUENCE</scope>
    <source>
        <strain evidence="12">NC_groundwater_717_Ag_S-0.2um_59_8</strain>
    </source>
</reference>
<dbReference type="Pfam" id="PF08459">
    <property type="entry name" value="UvrC_RNaseH_dom"/>
    <property type="match status" value="1"/>
</dbReference>
<dbReference type="Pfam" id="PF02151">
    <property type="entry name" value="UVR"/>
    <property type="match status" value="1"/>
</dbReference>
<dbReference type="Pfam" id="PF22920">
    <property type="entry name" value="UvrC_RNaseH"/>
    <property type="match status" value="1"/>
</dbReference>
<dbReference type="InterPro" id="IPR050066">
    <property type="entry name" value="UvrABC_protein_C"/>
</dbReference>
<dbReference type="InterPro" id="IPR010994">
    <property type="entry name" value="RuvA_2-like"/>
</dbReference>
<dbReference type="InterPro" id="IPR035901">
    <property type="entry name" value="GIY-YIG_endonuc_sf"/>
</dbReference>
<dbReference type="GO" id="GO:0003677">
    <property type="term" value="F:DNA binding"/>
    <property type="evidence" value="ECO:0007669"/>
    <property type="project" value="UniProtKB-UniRule"/>
</dbReference>
<feature type="domain" description="GIY-YIG" evidence="10">
    <location>
        <begin position="35"/>
        <end position="114"/>
    </location>
</feature>
<dbReference type="Gene3D" id="3.40.1440.10">
    <property type="entry name" value="GIY-YIG endonuclease"/>
    <property type="match status" value="1"/>
</dbReference>
<evidence type="ECO:0000313" key="13">
    <source>
        <dbReference type="Proteomes" id="UP000741360"/>
    </source>
</evidence>
<dbReference type="PANTHER" id="PTHR30562:SF1">
    <property type="entry name" value="UVRABC SYSTEM PROTEIN C"/>
    <property type="match status" value="1"/>
</dbReference>
<dbReference type="GO" id="GO:0006289">
    <property type="term" value="P:nucleotide-excision repair"/>
    <property type="evidence" value="ECO:0007669"/>
    <property type="project" value="UniProtKB-UniRule"/>
</dbReference>
<evidence type="ECO:0000259" key="10">
    <source>
        <dbReference type="PROSITE" id="PS50164"/>
    </source>
</evidence>
<evidence type="ECO:0000256" key="8">
    <source>
        <dbReference type="SAM" id="MobiDB-lite"/>
    </source>
</evidence>
<dbReference type="AlphaFoldDB" id="A0A932M2N4"/>
<feature type="domain" description="UVR" evidence="9">
    <location>
        <begin position="225"/>
        <end position="260"/>
    </location>
</feature>
<evidence type="ECO:0000259" key="9">
    <source>
        <dbReference type="PROSITE" id="PS50151"/>
    </source>
</evidence>
<dbReference type="NCBIfam" id="NF001824">
    <property type="entry name" value="PRK00558.1-5"/>
    <property type="match status" value="1"/>
</dbReference>
<dbReference type="EMBL" id="JACPSX010000262">
    <property type="protein sequence ID" value="MBI3016091.1"/>
    <property type="molecule type" value="Genomic_DNA"/>
</dbReference>
<evidence type="ECO:0000259" key="11">
    <source>
        <dbReference type="PROSITE" id="PS50165"/>
    </source>
</evidence>
<dbReference type="SUPFAM" id="SSF46600">
    <property type="entry name" value="C-terminal UvrC-binding domain of UvrB"/>
    <property type="match status" value="1"/>
</dbReference>
<keyword evidence="6 7" id="KW-0742">SOS response</keyword>
<dbReference type="PROSITE" id="PS50151">
    <property type="entry name" value="UVR"/>
    <property type="match status" value="1"/>
</dbReference>
<keyword evidence="5 7" id="KW-0234">DNA repair</keyword>
<gene>
    <name evidence="7 12" type="primary">uvrC</name>
    <name evidence="12" type="ORF">HYY65_13760</name>
</gene>
<evidence type="ECO:0000256" key="4">
    <source>
        <dbReference type="ARBA" id="ARBA00022881"/>
    </source>
</evidence>
<comment type="similarity">
    <text evidence="7">Belongs to the UvrC family.</text>
</comment>
<organism evidence="12 13">
    <name type="scientific">Tectimicrobiota bacterium</name>
    <dbReference type="NCBI Taxonomy" id="2528274"/>
    <lineage>
        <taxon>Bacteria</taxon>
        <taxon>Pseudomonadati</taxon>
        <taxon>Nitrospinota/Tectimicrobiota group</taxon>
        <taxon>Candidatus Tectimicrobiota</taxon>
    </lineage>
</organism>
<comment type="subcellular location">
    <subcellularLocation>
        <location evidence="7">Cytoplasm</location>
    </subcellularLocation>
</comment>
<keyword evidence="3 7" id="KW-0228">DNA excision</keyword>
<dbReference type="InterPro" id="IPR004791">
    <property type="entry name" value="UvrC"/>
</dbReference>
<evidence type="ECO:0000256" key="5">
    <source>
        <dbReference type="ARBA" id="ARBA00023204"/>
    </source>
</evidence>
<keyword evidence="1 7" id="KW-0963">Cytoplasm</keyword>
<dbReference type="Gene3D" id="3.30.420.340">
    <property type="entry name" value="UvrC, RNAse H endonuclease domain"/>
    <property type="match status" value="1"/>
</dbReference>
<dbReference type="Gene3D" id="1.10.150.20">
    <property type="entry name" value="5' to 3' exonuclease, C-terminal subdomain"/>
    <property type="match status" value="1"/>
</dbReference>
<name>A0A932M2N4_UNCTE</name>
<protein>
    <recommendedName>
        <fullName evidence="7">UvrABC system protein C</fullName>
        <shortName evidence="7">Protein UvrC</shortName>
    </recommendedName>
    <alternativeName>
        <fullName evidence="7">Excinuclease ABC subunit C</fullName>
    </alternativeName>
</protein>
<dbReference type="NCBIfam" id="TIGR00194">
    <property type="entry name" value="uvrC"/>
    <property type="match status" value="1"/>
</dbReference>
<dbReference type="CDD" id="cd10434">
    <property type="entry name" value="GIY-YIG_UvrC_Cho"/>
    <property type="match status" value="1"/>
</dbReference>
<dbReference type="GO" id="GO:0009380">
    <property type="term" value="C:excinuclease repair complex"/>
    <property type="evidence" value="ECO:0007669"/>
    <property type="project" value="InterPro"/>
</dbReference>
<dbReference type="Proteomes" id="UP000741360">
    <property type="component" value="Unassembled WGS sequence"/>
</dbReference>
<dbReference type="GO" id="GO:0005737">
    <property type="term" value="C:cytoplasm"/>
    <property type="evidence" value="ECO:0007669"/>
    <property type="project" value="UniProtKB-SubCell"/>
</dbReference>
<feature type="region of interest" description="Disordered" evidence="8">
    <location>
        <begin position="632"/>
        <end position="659"/>
    </location>
</feature>
<dbReference type="SMART" id="SM00465">
    <property type="entry name" value="GIYc"/>
    <property type="match status" value="1"/>
</dbReference>
<comment type="caution">
    <text evidence="12">The sequence shown here is derived from an EMBL/GenBank/DDBJ whole genome shotgun (WGS) entry which is preliminary data.</text>
</comment>
<dbReference type="InterPro" id="IPR001162">
    <property type="entry name" value="UvrC_RNase_H_dom"/>
</dbReference>
<dbReference type="PANTHER" id="PTHR30562">
    <property type="entry name" value="UVRC/OXIDOREDUCTASE"/>
    <property type="match status" value="1"/>
</dbReference>
<feature type="domain" description="UvrC family homology region profile" evidence="11">
    <location>
        <begin position="276"/>
        <end position="498"/>
    </location>
</feature>
<evidence type="ECO:0000256" key="6">
    <source>
        <dbReference type="ARBA" id="ARBA00023236"/>
    </source>
</evidence>
<dbReference type="FunFam" id="3.40.1440.10:FF:000001">
    <property type="entry name" value="UvrABC system protein C"/>
    <property type="match status" value="1"/>
</dbReference>